<feature type="transmembrane region" description="Helical" evidence="1">
    <location>
        <begin position="21"/>
        <end position="46"/>
    </location>
</feature>
<keyword evidence="1" id="KW-1133">Transmembrane helix</keyword>
<dbReference type="PANTHER" id="PTHR30093">
    <property type="entry name" value="GENERAL SECRETION PATHWAY PROTEIN G"/>
    <property type="match status" value="1"/>
</dbReference>
<evidence type="ECO:0000313" key="3">
    <source>
        <dbReference type="EMBL" id="TWU35009.1"/>
    </source>
</evidence>
<dbReference type="AlphaFoldDB" id="A0A5C6DJD1"/>
<evidence type="ECO:0000259" key="2">
    <source>
        <dbReference type="Pfam" id="PF07596"/>
    </source>
</evidence>
<dbReference type="RefSeq" id="WP_146528423.1">
    <property type="nucleotide sequence ID" value="NZ_SJPV01000007.1"/>
</dbReference>
<evidence type="ECO:0000256" key="1">
    <source>
        <dbReference type="SAM" id="Phobius"/>
    </source>
</evidence>
<dbReference type="EMBL" id="SJPV01000007">
    <property type="protein sequence ID" value="TWU35009.1"/>
    <property type="molecule type" value="Genomic_DNA"/>
</dbReference>
<dbReference type="OrthoDB" id="255848at2"/>
<name>A0A5C6DJD1_9BACT</name>
<dbReference type="NCBIfam" id="TIGR04294">
    <property type="entry name" value="pre_pil_HX9DG"/>
    <property type="match status" value="1"/>
</dbReference>
<keyword evidence="4" id="KW-1185">Reference proteome</keyword>
<proteinExistence type="predicted"/>
<evidence type="ECO:0000313" key="4">
    <source>
        <dbReference type="Proteomes" id="UP000319143"/>
    </source>
</evidence>
<feature type="domain" description="DUF1559" evidence="2">
    <location>
        <begin position="46"/>
        <end position="292"/>
    </location>
</feature>
<dbReference type="InterPro" id="IPR011453">
    <property type="entry name" value="DUF1559"/>
</dbReference>
<dbReference type="PANTHER" id="PTHR30093:SF2">
    <property type="entry name" value="TYPE II SECRETION SYSTEM PROTEIN H"/>
    <property type="match status" value="1"/>
</dbReference>
<dbReference type="Proteomes" id="UP000319143">
    <property type="component" value="Unassembled WGS sequence"/>
</dbReference>
<reference evidence="3 4" key="1">
    <citation type="submission" date="2019-02" db="EMBL/GenBank/DDBJ databases">
        <title>Deep-cultivation of Planctomycetes and their phenomic and genomic characterization uncovers novel biology.</title>
        <authorList>
            <person name="Wiegand S."/>
            <person name="Jogler M."/>
            <person name="Boedeker C."/>
            <person name="Pinto D."/>
            <person name="Vollmers J."/>
            <person name="Rivas-Marin E."/>
            <person name="Kohn T."/>
            <person name="Peeters S.H."/>
            <person name="Heuer A."/>
            <person name="Rast P."/>
            <person name="Oberbeckmann S."/>
            <person name="Bunk B."/>
            <person name="Jeske O."/>
            <person name="Meyerdierks A."/>
            <person name="Storesund J.E."/>
            <person name="Kallscheuer N."/>
            <person name="Luecker S."/>
            <person name="Lage O.M."/>
            <person name="Pohl T."/>
            <person name="Merkel B.J."/>
            <person name="Hornburger P."/>
            <person name="Mueller R.-W."/>
            <person name="Bruemmer F."/>
            <person name="Labrenz M."/>
            <person name="Spormann A.M."/>
            <person name="Op Den Camp H."/>
            <person name="Overmann J."/>
            <person name="Amann R."/>
            <person name="Jetten M.S.M."/>
            <person name="Mascher T."/>
            <person name="Medema M.H."/>
            <person name="Devos D.P."/>
            <person name="Kaster A.-K."/>
            <person name="Ovreas L."/>
            <person name="Rohde M."/>
            <person name="Galperin M.Y."/>
            <person name="Jogler C."/>
        </authorList>
    </citation>
    <scope>NUCLEOTIDE SEQUENCE [LARGE SCALE GENOMIC DNA]</scope>
    <source>
        <strain evidence="3 4">Poly41</strain>
    </source>
</reference>
<protein>
    <recommendedName>
        <fullName evidence="2">DUF1559 domain-containing protein</fullName>
    </recommendedName>
</protein>
<dbReference type="SUPFAM" id="SSF54523">
    <property type="entry name" value="Pili subunits"/>
    <property type="match status" value="1"/>
</dbReference>
<accession>A0A5C6DJD1</accession>
<dbReference type="Gene3D" id="3.30.700.10">
    <property type="entry name" value="Glycoprotein, Type 4 Pilin"/>
    <property type="match status" value="1"/>
</dbReference>
<keyword evidence="1" id="KW-0472">Membrane</keyword>
<keyword evidence="1" id="KW-0812">Transmembrane</keyword>
<dbReference type="InterPro" id="IPR045584">
    <property type="entry name" value="Pilin-like"/>
</dbReference>
<gene>
    <name evidence="3" type="ORF">Poly41_41530</name>
</gene>
<organism evidence="3 4">
    <name type="scientific">Novipirellula artificiosorum</name>
    <dbReference type="NCBI Taxonomy" id="2528016"/>
    <lineage>
        <taxon>Bacteria</taxon>
        <taxon>Pseudomonadati</taxon>
        <taxon>Planctomycetota</taxon>
        <taxon>Planctomycetia</taxon>
        <taxon>Pirellulales</taxon>
        <taxon>Pirellulaceae</taxon>
        <taxon>Novipirellula</taxon>
    </lineage>
</organism>
<dbReference type="InterPro" id="IPR027558">
    <property type="entry name" value="Pre_pil_HX9DG_C"/>
</dbReference>
<sequence length="308" mass="33962">MERTQRKGFRKQGWSIRFAFTVLELLVTLVAIGIVLGLLLPAVGLARESARRVQCVSHLRQIGIALHHHHDVHRNLPPGWQFDRQNQSAYGWAVPLLPFMEQTRLAECIDVCKPVDAPSHALARQTSLPIMLCPSDITELTFTLFEEGEEGKEDGEATSVGSGSSRDLTPLVRLPTANFVGVFGTIEPDDEIPAPIGDGAFVENRAMRFRDFSRGTASTLVVGERTMAQVPSTWFGVRLSGEDAAARLVGSALEGINNPMADECDFSSRHGGGANFLWGDGHVTFVTERVDLQEYHRWSQLRIHPQGP</sequence>
<comment type="caution">
    <text evidence="3">The sequence shown here is derived from an EMBL/GenBank/DDBJ whole genome shotgun (WGS) entry which is preliminary data.</text>
</comment>
<dbReference type="Pfam" id="PF07596">
    <property type="entry name" value="SBP_bac_10"/>
    <property type="match status" value="1"/>
</dbReference>